<evidence type="ECO:0000313" key="2">
    <source>
        <dbReference type="EMBL" id="KEQ18451.1"/>
    </source>
</evidence>
<gene>
    <name evidence="2" type="ORF">GZ78_13255</name>
</gene>
<accession>A0A081NJ28</accession>
<sequence>MKKPEAWYKGCACHHIPVLIGETTKSSSFFTVICLQADFTYDNLKGNIAMDGAGSSSLSGIPRKRKTQPTGASEEESGKRAKTSASTKKKTRQPRTKKVPEKPALHRSAESMTHSQPVTNTRLEEAFSGLTEERLKEIVSKEASLCIKNNDTLAKAVSHLNGNFKQFKNFSCDGAMLFDYMERHQILDTQAYHHLIPLEVAILKAACQPDILDQFFLAWWESGRNFQKVYSFAKGSLPNLKTSPGEEWHPVDILNNSPSLKQRLEALDDTSLTALYSAHRQKKINETGRLLLCAHTQVKALELYLTGKLETGNSLNAIAATLRKAKAPADLCNGSDWGVLMLFRWLEPRLEPESELYGLLVDELPITELSRSGPVADNYDYALACIIKNWVKKNGALSNFIQHISTKGVLLPEWANSWKSQTIGHLITSHFDIRGFFPNSLALLTADYNSTVSKTRREQLGTELLVRACAREPGAVKAYINCRLFMGEEHRAADEEGLREDSRKTDCEQIALALNNQGIFCPLNPGGRWIGELVDSFVS</sequence>
<feature type="compositionally biased region" description="Basic and acidic residues" evidence="1">
    <location>
        <begin position="98"/>
        <end position="109"/>
    </location>
</feature>
<feature type="compositionally biased region" description="Basic residues" evidence="1">
    <location>
        <begin position="87"/>
        <end position="97"/>
    </location>
</feature>
<proteinExistence type="predicted"/>
<evidence type="ECO:0000313" key="3">
    <source>
        <dbReference type="Proteomes" id="UP000028073"/>
    </source>
</evidence>
<protein>
    <submittedName>
        <fullName evidence="2">Uncharacterized protein</fullName>
    </submittedName>
</protein>
<comment type="caution">
    <text evidence="2">The sequence shown here is derived from an EMBL/GenBank/DDBJ whole genome shotgun (WGS) entry which is preliminary data.</text>
</comment>
<feature type="region of interest" description="Disordered" evidence="1">
    <location>
        <begin position="52"/>
        <end position="117"/>
    </location>
</feature>
<dbReference type="STRING" id="1137799.GZ78_13255"/>
<name>A0A081NJ28_9GAMM</name>
<dbReference type="Proteomes" id="UP000028073">
    <property type="component" value="Unassembled WGS sequence"/>
</dbReference>
<dbReference type="EMBL" id="JOKH01000002">
    <property type="protein sequence ID" value="KEQ18451.1"/>
    <property type="molecule type" value="Genomic_DNA"/>
</dbReference>
<evidence type="ECO:0000256" key="1">
    <source>
        <dbReference type="SAM" id="MobiDB-lite"/>
    </source>
</evidence>
<organism evidence="2 3">
    <name type="scientific">Endozoicomonas numazuensis</name>
    <dbReference type="NCBI Taxonomy" id="1137799"/>
    <lineage>
        <taxon>Bacteria</taxon>
        <taxon>Pseudomonadati</taxon>
        <taxon>Pseudomonadota</taxon>
        <taxon>Gammaproteobacteria</taxon>
        <taxon>Oceanospirillales</taxon>
        <taxon>Endozoicomonadaceae</taxon>
        <taxon>Endozoicomonas</taxon>
    </lineage>
</organism>
<reference evidence="2 3" key="1">
    <citation type="submission" date="2014-06" db="EMBL/GenBank/DDBJ databases">
        <title>Whole Genome Sequences of Three Symbiotic Endozoicomonas Bacteria.</title>
        <authorList>
            <person name="Neave M.J."/>
            <person name="Apprill A."/>
            <person name="Voolstra C.R."/>
        </authorList>
    </citation>
    <scope>NUCLEOTIDE SEQUENCE [LARGE SCALE GENOMIC DNA]</scope>
    <source>
        <strain evidence="2 3">DSM 25634</strain>
    </source>
</reference>
<dbReference type="AlphaFoldDB" id="A0A081NJ28"/>
<keyword evidence="3" id="KW-1185">Reference proteome</keyword>